<organism evidence="2 3">
    <name type="scientific">Hyaloscypha hepaticicola</name>
    <dbReference type="NCBI Taxonomy" id="2082293"/>
    <lineage>
        <taxon>Eukaryota</taxon>
        <taxon>Fungi</taxon>
        <taxon>Dikarya</taxon>
        <taxon>Ascomycota</taxon>
        <taxon>Pezizomycotina</taxon>
        <taxon>Leotiomycetes</taxon>
        <taxon>Helotiales</taxon>
        <taxon>Hyaloscyphaceae</taxon>
        <taxon>Hyaloscypha</taxon>
    </lineage>
</organism>
<proteinExistence type="predicted"/>
<name>A0A2J6PTN9_9HELO</name>
<keyword evidence="1" id="KW-0472">Membrane</keyword>
<keyword evidence="1" id="KW-1133">Transmembrane helix</keyword>
<protein>
    <submittedName>
        <fullName evidence="2">Uncharacterized protein</fullName>
    </submittedName>
</protein>
<keyword evidence="1" id="KW-0812">Transmembrane</keyword>
<dbReference type="AlphaFoldDB" id="A0A2J6PTN9"/>
<feature type="transmembrane region" description="Helical" evidence="1">
    <location>
        <begin position="49"/>
        <end position="75"/>
    </location>
</feature>
<dbReference type="EMBL" id="KZ613500">
    <property type="protein sequence ID" value="PMD17349.1"/>
    <property type="molecule type" value="Genomic_DNA"/>
</dbReference>
<dbReference type="Proteomes" id="UP000235672">
    <property type="component" value="Unassembled WGS sequence"/>
</dbReference>
<evidence type="ECO:0000256" key="1">
    <source>
        <dbReference type="SAM" id="Phobius"/>
    </source>
</evidence>
<keyword evidence="3" id="KW-1185">Reference proteome</keyword>
<evidence type="ECO:0000313" key="3">
    <source>
        <dbReference type="Proteomes" id="UP000235672"/>
    </source>
</evidence>
<accession>A0A2J6PTN9</accession>
<evidence type="ECO:0000313" key="2">
    <source>
        <dbReference type="EMBL" id="PMD17349.1"/>
    </source>
</evidence>
<reference evidence="2 3" key="1">
    <citation type="submission" date="2016-05" db="EMBL/GenBank/DDBJ databases">
        <title>A degradative enzymes factory behind the ericoid mycorrhizal symbiosis.</title>
        <authorList>
            <consortium name="DOE Joint Genome Institute"/>
            <person name="Martino E."/>
            <person name="Morin E."/>
            <person name="Grelet G."/>
            <person name="Kuo A."/>
            <person name="Kohler A."/>
            <person name="Daghino S."/>
            <person name="Barry K."/>
            <person name="Choi C."/>
            <person name="Cichocki N."/>
            <person name="Clum A."/>
            <person name="Copeland A."/>
            <person name="Hainaut M."/>
            <person name="Haridas S."/>
            <person name="Labutti K."/>
            <person name="Lindquist E."/>
            <person name="Lipzen A."/>
            <person name="Khouja H.-R."/>
            <person name="Murat C."/>
            <person name="Ohm R."/>
            <person name="Olson A."/>
            <person name="Spatafora J."/>
            <person name="Veneault-Fourrey C."/>
            <person name="Henrissat B."/>
            <person name="Grigoriev I."/>
            <person name="Martin F."/>
            <person name="Perotto S."/>
        </authorList>
    </citation>
    <scope>NUCLEOTIDE SEQUENCE [LARGE SCALE GENOMIC DNA]</scope>
    <source>
        <strain evidence="2 3">UAMH 7357</strain>
    </source>
</reference>
<sequence>MVYPKLNVQDPGQLWDKITSPEWSSPPITPIECAGYEGYLTPNFDPIEWGLLATMGLVLVIIFVMIVCQIATYLTQQRKRRWVSRLVKAGPEERADILRSWCAELGVSVEGTDLDLDLGEERPLPDTTFGISHAELSKDVEERLWLGFEEGEKMRREL</sequence>
<gene>
    <name evidence="2" type="ORF">NA56DRAFT_728969</name>
</gene>